<dbReference type="Proteomes" id="UP000235965">
    <property type="component" value="Unassembled WGS sequence"/>
</dbReference>
<keyword evidence="2" id="KW-1185">Reference proteome</keyword>
<dbReference type="OrthoDB" id="445826at2759"/>
<feature type="non-terminal residue" evidence="1">
    <location>
        <position position="1"/>
    </location>
</feature>
<organism evidence="1 2">
    <name type="scientific">Cryptotermes secundus</name>
    <dbReference type="NCBI Taxonomy" id="105785"/>
    <lineage>
        <taxon>Eukaryota</taxon>
        <taxon>Metazoa</taxon>
        <taxon>Ecdysozoa</taxon>
        <taxon>Arthropoda</taxon>
        <taxon>Hexapoda</taxon>
        <taxon>Insecta</taxon>
        <taxon>Pterygota</taxon>
        <taxon>Neoptera</taxon>
        <taxon>Polyneoptera</taxon>
        <taxon>Dictyoptera</taxon>
        <taxon>Blattodea</taxon>
        <taxon>Blattoidea</taxon>
        <taxon>Termitoidae</taxon>
        <taxon>Kalotermitidae</taxon>
        <taxon>Cryptotermitinae</taxon>
        <taxon>Cryptotermes</taxon>
    </lineage>
</organism>
<evidence type="ECO:0000313" key="1">
    <source>
        <dbReference type="EMBL" id="PNF15974.1"/>
    </source>
</evidence>
<protein>
    <recommendedName>
        <fullName evidence="3">Endonuclease/exonuclease/phosphatase domain-containing protein</fullName>
    </recommendedName>
</protein>
<proteinExistence type="predicted"/>
<name>A0A2J7PI23_9NEOP</name>
<evidence type="ECO:0008006" key="3">
    <source>
        <dbReference type="Google" id="ProtNLM"/>
    </source>
</evidence>
<accession>A0A2J7PI23</accession>
<sequence>SIIELIQFNTIIICVYRIPNSIIIIFVKTIDTIISNLINKGKSFITVCDLDIDFLGRRVNLQLQTMLNSYGLQAIFDVPTRIGPRGQTAIDQIILNKGLWGYNLKVIETGFSDHKAQILQIQMQYKNKNGQVRLKEEFGIARSYREENVQYLNCLLEKETWELVFKQNSANEAYNEFLGTLQYYYDIAMHKKRVKTKQPENKWVTSRIRVSRNRLRFLNSLMKEGNMPEEFIEYYYHYKKYTTKLSVKQKN</sequence>
<dbReference type="EMBL" id="NEVH01025130">
    <property type="protein sequence ID" value="PNF15974.1"/>
    <property type="molecule type" value="Genomic_DNA"/>
</dbReference>
<comment type="caution">
    <text evidence="1">The sequence shown here is derived from an EMBL/GenBank/DDBJ whole genome shotgun (WGS) entry which is preliminary data.</text>
</comment>
<gene>
    <name evidence="1" type="ORF">B7P43_G07494</name>
</gene>
<dbReference type="InParanoid" id="A0A2J7PI23"/>
<evidence type="ECO:0000313" key="2">
    <source>
        <dbReference type="Proteomes" id="UP000235965"/>
    </source>
</evidence>
<dbReference type="AlphaFoldDB" id="A0A2J7PI23"/>
<dbReference type="InterPro" id="IPR036691">
    <property type="entry name" value="Endo/exonu/phosph_ase_sf"/>
</dbReference>
<dbReference type="Gene3D" id="3.60.10.10">
    <property type="entry name" value="Endonuclease/exonuclease/phosphatase"/>
    <property type="match status" value="1"/>
</dbReference>
<reference evidence="1 2" key="1">
    <citation type="submission" date="2017-12" db="EMBL/GenBank/DDBJ databases">
        <title>Hemimetabolous genomes reveal molecular basis of termite eusociality.</title>
        <authorList>
            <person name="Harrison M.C."/>
            <person name="Jongepier E."/>
            <person name="Robertson H.M."/>
            <person name="Arning N."/>
            <person name="Bitard-Feildel T."/>
            <person name="Chao H."/>
            <person name="Childers C.P."/>
            <person name="Dinh H."/>
            <person name="Doddapaneni H."/>
            <person name="Dugan S."/>
            <person name="Gowin J."/>
            <person name="Greiner C."/>
            <person name="Han Y."/>
            <person name="Hu H."/>
            <person name="Hughes D.S.T."/>
            <person name="Huylmans A.-K."/>
            <person name="Kemena C."/>
            <person name="Kremer L.P.M."/>
            <person name="Lee S.L."/>
            <person name="Lopez-Ezquerra A."/>
            <person name="Mallet L."/>
            <person name="Monroy-Kuhn J.M."/>
            <person name="Moser A."/>
            <person name="Murali S.C."/>
            <person name="Muzny D.M."/>
            <person name="Otani S."/>
            <person name="Piulachs M.-D."/>
            <person name="Poelchau M."/>
            <person name="Qu J."/>
            <person name="Schaub F."/>
            <person name="Wada-Katsumata A."/>
            <person name="Worley K.C."/>
            <person name="Xie Q."/>
            <person name="Ylla G."/>
            <person name="Poulsen M."/>
            <person name="Gibbs R.A."/>
            <person name="Schal C."/>
            <person name="Richards S."/>
            <person name="Belles X."/>
            <person name="Korb J."/>
            <person name="Bornberg-Bauer E."/>
        </authorList>
    </citation>
    <scope>NUCLEOTIDE SEQUENCE [LARGE SCALE GENOMIC DNA]</scope>
    <source>
        <tissue evidence="1">Whole body</tissue>
    </source>
</reference>